<comment type="caution">
    <text evidence="1">The sequence shown here is derived from an EMBL/GenBank/DDBJ whole genome shotgun (WGS) entry which is preliminary data.</text>
</comment>
<organism evidence="1 2">
    <name type="scientific">Alkalihalobacterium chitinilyticum</name>
    <dbReference type="NCBI Taxonomy" id="2980103"/>
    <lineage>
        <taxon>Bacteria</taxon>
        <taxon>Bacillati</taxon>
        <taxon>Bacillota</taxon>
        <taxon>Bacilli</taxon>
        <taxon>Bacillales</taxon>
        <taxon>Bacillaceae</taxon>
        <taxon>Alkalihalobacterium</taxon>
    </lineage>
</organism>
<evidence type="ECO:0008006" key="3">
    <source>
        <dbReference type="Google" id="ProtNLM"/>
    </source>
</evidence>
<name>A0ABT5VCD6_9BACI</name>
<sequence>MGKEQYHCCAACKHFRVLKNNGNTQYFCSRLKYETKPNYQFNCWEPKESVLKIMQKRGVEKC</sequence>
<dbReference type="EMBL" id="JAOTPO010000003">
    <property type="protein sequence ID" value="MDE5412831.1"/>
    <property type="molecule type" value="Genomic_DNA"/>
</dbReference>
<gene>
    <name evidence="1" type="ORF">N7Z68_05495</name>
</gene>
<reference evidence="1" key="1">
    <citation type="submission" date="2024-05" db="EMBL/GenBank/DDBJ databases">
        <title>Alkalihalobacillus sp. strain MEB203 novel alkaliphilic bacterium from Lonar Lake, India.</title>
        <authorList>
            <person name="Joshi A."/>
            <person name="Thite S."/>
            <person name="Mengade P."/>
        </authorList>
    </citation>
    <scope>NUCLEOTIDE SEQUENCE</scope>
    <source>
        <strain evidence="1">MEB 203</strain>
    </source>
</reference>
<protein>
    <recommendedName>
        <fullName evidence="3">Uracil-DNA glycosylase</fullName>
    </recommendedName>
</protein>
<keyword evidence="2" id="KW-1185">Reference proteome</keyword>
<accession>A0ABT5VCD6</accession>
<proteinExistence type="predicted"/>
<dbReference type="RefSeq" id="WP_275117465.1">
    <property type="nucleotide sequence ID" value="NZ_JAOTPO010000003.1"/>
</dbReference>
<dbReference type="Proteomes" id="UP001148125">
    <property type="component" value="Unassembled WGS sequence"/>
</dbReference>
<evidence type="ECO:0000313" key="2">
    <source>
        <dbReference type="Proteomes" id="UP001148125"/>
    </source>
</evidence>
<evidence type="ECO:0000313" key="1">
    <source>
        <dbReference type="EMBL" id="MDE5412831.1"/>
    </source>
</evidence>